<evidence type="ECO:0000256" key="6">
    <source>
        <dbReference type="ARBA" id="ARBA00023203"/>
    </source>
</evidence>
<evidence type="ECO:0000256" key="4">
    <source>
        <dbReference type="ARBA" id="ARBA00022737"/>
    </source>
</evidence>
<keyword evidence="3" id="KW-0880">Kelch repeat</keyword>
<dbReference type="Pfam" id="PF01344">
    <property type="entry name" value="Kelch_1"/>
    <property type="match status" value="4"/>
</dbReference>
<organism evidence="9 10">
    <name type="scientific">Allacma fusca</name>
    <dbReference type="NCBI Taxonomy" id="39272"/>
    <lineage>
        <taxon>Eukaryota</taxon>
        <taxon>Metazoa</taxon>
        <taxon>Ecdysozoa</taxon>
        <taxon>Arthropoda</taxon>
        <taxon>Hexapoda</taxon>
        <taxon>Collembola</taxon>
        <taxon>Symphypleona</taxon>
        <taxon>Sminthuridae</taxon>
        <taxon>Allacma</taxon>
    </lineage>
</organism>
<dbReference type="SMART" id="SM00875">
    <property type="entry name" value="BACK"/>
    <property type="match status" value="1"/>
</dbReference>
<dbReference type="PROSITE" id="PS50097">
    <property type="entry name" value="BTB"/>
    <property type="match status" value="1"/>
</dbReference>
<gene>
    <name evidence="9" type="ORF">AFUS01_LOCUS29859</name>
</gene>
<evidence type="ECO:0000256" key="7">
    <source>
        <dbReference type="ARBA" id="ARBA00043912"/>
    </source>
</evidence>
<dbReference type="PIRSF" id="PIRSF037037">
    <property type="entry name" value="Kelch-like_protein_gigaxonin"/>
    <property type="match status" value="1"/>
</dbReference>
<comment type="function">
    <text evidence="7">Probable substrate-specific adapter of an E3 ubiquitin-protein ligase complex which mediates the ubiquitination and subsequent proteasomal degradation of target proteins. May have a role in synapse differentiation and growth.</text>
</comment>
<dbReference type="EMBL" id="CAJVCH010449288">
    <property type="protein sequence ID" value="CAG7819406.1"/>
    <property type="molecule type" value="Genomic_DNA"/>
</dbReference>
<keyword evidence="6" id="KW-0009">Actin-binding</keyword>
<dbReference type="PANTHER" id="PTHR24412:SF172">
    <property type="entry name" value="KELCH-LIKE PROTEIN 10"/>
    <property type="match status" value="1"/>
</dbReference>
<sequence>MSEETTSGNNTHSTCVSNTTDYGAVVEALSRNSSSSTVANIDRNNNSNSNNNVTTVATAGQILGSSNGDGNVTRGRLEVVRCCEKCKGSCGTFSLSDNAAKVYYDLLSMYQKGEFCDATLRTDDGAVFSVHRIVLVGDSEYFRALFTTTLHVEQLSDIRISNISSDTLRMMLDYMYSRTITISDDNVCKILESADYLGIVRLKTACCEFIENQIDGSNCLGIRGFAKSMFCPALFETAQNYLMRNFVEISKISDELLELELEDVLSVFGDDKLNVKNEEMVWEAALRWIKHNEEIRKPRIVELLAQIRTGLMETQYFMEHVKDHPYVHGNEGCRPIVIETLRFLYDLEVITERDGEIPTPSIARPRIPHEVLFAIGGWSGGSPTSFIETYDTRADRWIRVEEVDSNGNFGPRAYHGTIALGFDIVIVGGFDGVDYFNSCRAFNAVKKTWRDLAPMHSRRCYVSVALLDKFIYAMGGYDGHHRQNTAERYDSTTNQWTMIAPMNAQRSDACATALKGKIYITGGFNGTECLSSAEVYDPETNQWTVIAPMRNRRSGVSCIAYHNSVYVVGGFNGISRMCSGFNGVTTIYHVECFDERTNEWYEATDMNIYRSALSACVIMGLPNIYDYIHQHRERLMEEKRQRLLVLQQQQRA</sequence>
<evidence type="ECO:0000259" key="8">
    <source>
        <dbReference type="PROSITE" id="PS50097"/>
    </source>
</evidence>
<evidence type="ECO:0000256" key="3">
    <source>
        <dbReference type="ARBA" id="ARBA00022441"/>
    </source>
</evidence>
<dbReference type="Pfam" id="PF07707">
    <property type="entry name" value="BACK"/>
    <property type="match status" value="1"/>
</dbReference>
<keyword evidence="5" id="KW-0833">Ubl conjugation pathway</keyword>
<feature type="domain" description="BTB" evidence="8">
    <location>
        <begin position="116"/>
        <end position="184"/>
    </location>
</feature>
<keyword evidence="10" id="KW-1185">Reference proteome</keyword>
<dbReference type="InterPro" id="IPR000210">
    <property type="entry name" value="BTB/POZ_dom"/>
</dbReference>
<dbReference type="InterPro" id="IPR017096">
    <property type="entry name" value="BTB-kelch_protein"/>
</dbReference>
<dbReference type="SMART" id="SM00225">
    <property type="entry name" value="BTB"/>
    <property type="match status" value="1"/>
</dbReference>
<dbReference type="Pfam" id="PF00651">
    <property type="entry name" value="BTB"/>
    <property type="match status" value="1"/>
</dbReference>
<dbReference type="SMART" id="SM00612">
    <property type="entry name" value="Kelch"/>
    <property type="match status" value="5"/>
</dbReference>
<dbReference type="AlphaFoldDB" id="A0A8J2KJW8"/>
<evidence type="ECO:0000256" key="1">
    <source>
        <dbReference type="ARBA" id="ARBA00004906"/>
    </source>
</evidence>
<comment type="pathway">
    <text evidence="1">Protein modification; protein ubiquitination.</text>
</comment>
<evidence type="ECO:0000256" key="2">
    <source>
        <dbReference type="ARBA" id="ARBA00013699"/>
    </source>
</evidence>
<comment type="caution">
    <text evidence="9">The sequence shown here is derived from an EMBL/GenBank/DDBJ whole genome shotgun (WGS) entry which is preliminary data.</text>
</comment>
<dbReference type="GO" id="GO:0003779">
    <property type="term" value="F:actin binding"/>
    <property type="evidence" value="ECO:0007669"/>
    <property type="project" value="UniProtKB-KW"/>
</dbReference>
<proteinExistence type="predicted"/>
<keyword evidence="4" id="KW-0677">Repeat</keyword>
<dbReference type="FunFam" id="1.25.40.420:FF:000001">
    <property type="entry name" value="Kelch-like family member 12"/>
    <property type="match status" value="1"/>
</dbReference>
<dbReference type="Proteomes" id="UP000708208">
    <property type="component" value="Unassembled WGS sequence"/>
</dbReference>
<dbReference type="OrthoDB" id="191037at2759"/>
<evidence type="ECO:0000313" key="9">
    <source>
        <dbReference type="EMBL" id="CAG7819406.1"/>
    </source>
</evidence>
<dbReference type="InterPro" id="IPR006652">
    <property type="entry name" value="Kelch_1"/>
</dbReference>
<dbReference type="InterPro" id="IPR011705">
    <property type="entry name" value="BACK"/>
</dbReference>
<evidence type="ECO:0000313" key="10">
    <source>
        <dbReference type="Proteomes" id="UP000708208"/>
    </source>
</evidence>
<dbReference type="PANTHER" id="PTHR24412">
    <property type="entry name" value="KELCH PROTEIN"/>
    <property type="match status" value="1"/>
</dbReference>
<evidence type="ECO:0000256" key="5">
    <source>
        <dbReference type="ARBA" id="ARBA00022786"/>
    </source>
</evidence>
<accession>A0A8J2KJW8</accession>
<reference evidence="9" key="1">
    <citation type="submission" date="2021-06" db="EMBL/GenBank/DDBJ databases">
        <authorList>
            <person name="Hodson N. C."/>
            <person name="Mongue J. A."/>
            <person name="Jaron S. K."/>
        </authorList>
    </citation>
    <scope>NUCLEOTIDE SEQUENCE</scope>
</reference>
<name>A0A8J2KJW8_9HEXA</name>
<protein>
    <recommendedName>
        <fullName evidence="2">Kelch-like protein diablo</fullName>
    </recommendedName>
</protein>